<proteinExistence type="predicted"/>
<evidence type="ECO:0000256" key="1">
    <source>
        <dbReference type="SAM" id="MobiDB-lite"/>
    </source>
</evidence>
<sequence>MTASEPSAKIMLKKGKERARVDDITVTDASEELLGGQMLFPGLFDEFFDDTAVQAPVQVDDEMIFMPTAEHVTDAPLSHPRSSHRRGGMLLRADDRPLEPAHAPSPGLDPYLLL</sequence>
<reference evidence="2 3" key="1">
    <citation type="journal article" date="2024" name="Nat. Commun.">
        <title>Phylogenomics reveals the evolutionary origins of lichenization in chlorophyte algae.</title>
        <authorList>
            <person name="Puginier C."/>
            <person name="Libourel C."/>
            <person name="Otte J."/>
            <person name="Skaloud P."/>
            <person name="Haon M."/>
            <person name="Grisel S."/>
            <person name="Petersen M."/>
            <person name="Berrin J.G."/>
            <person name="Delaux P.M."/>
            <person name="Dal Grande F."/>
            <person name="Keller J."/>
        </authorList>
    </citation>
    <scope>NUCLEOTIDE SEQUENCE [LARGE SCALE GENOMIC DNA]</scope>
    <source>
        <strain evidence="2 3">SAG 2523</strain>
    </source>
</reference>
<dbReference type="AlphaFoldDB" id="A0AAW1TGN7"/>
<dbReference type="Proteomes" id="UP001485043">
    <property type="component" value="Unassembled WGS sequence"/>
</dbReference>
<protein>
    <submittedName>
        <fullName evidence="2">Uncharacterized protein</fullName>
    </submittedName>
</protein>
<evidence type="ECO:0000313" key="3">
    <source>
        <dbReference type="Proteomes" id="UP001485043"/>
    </source>
</evidence>
<keyword evidence="3" id="KW-1185">Reference proteome</keyword>
<name>A0AAW1TGN7_9CHLO</name>
<organism evidence="2 3">
    <name type="scientific">Apatococcus fuscideae</name>
    <dbReference type="NCBI Taxonomy" id="2026836"/>
    <lineage>
        <taxon>Eukaryota</taxon>
        <taxon>Viridiplantae</taxon>
        <taxon>Chlorophyta</taxon>
        <taxon>core chlorophytes</taxon>
        <taxon>Trebouxiophyceae</taxon>
        <taxon>Chlorellales</taxon>
        <taxon>Chlorellaceae</taxon>
        <taxon>Apatococcus</taxon>
    </lineage>
</organism>
<comment type="caution">
    <text evidence="2">The sequence shown here is derived from an EMBL/GenBank/DDBJ whole genome shotgun (WGS) entry which is preliminary data.</text>
</comment>
<gene>
    <name evidence="2" type="ORF">WJX84_002079</name>
</gene>
<evidence type="ECO:0000313" key="2">
    <source>
        <dbReference type="EMBL" id="KAK9868134.1"/>
    </source>
</evidence>
<feature type="region of interest" description="Disordered" evidence="1">
    <location>
        <begin position="92"/>
        <end position="114"/>
    </location>
</feature>
<accession>A0AAW1TGN7</accession>
<dbReference type="EMBL" id="JALJOV010000043">
    <property type="protein sequence ID" value="KAK9868134.1"/>
    <property type="molecule type" value="Genomic_DNA"/>
</dbReference>